<evidence type="ECO:0000256" key="2">
    <source>
        <dbReference type="ARBA" id="ARBA00022771"/>
    </source>
</evidence>
<feature type="region of interest" description="Disordered" evidence="4">
    <location>
        <begin position="102"/>
        <end position="326"/>
    </location>
</feature>
<proteinExistence type="predicted"/>
<feature type="compositionally biased region" description="Low complexity" evidence="4">
    <location>
        <begin position="310"/>
        <end position="321"/>
    </location>
</feature>
<keyword evidence="1" id="KW-0479">Metal-binding</keyword>
<feature type="compositionally biased region" description="Polar residues" evidence="4">
    <location>
        <begin position="161"/>
        <end position="179"/>
    </location>
</feature>
<protein>
    <recommendedName>
        <fullName evidence="5">GRF-type domain-containing protein</fullName>
    </recommendedName>
</protein>
<keyword evidence="7" id="KW-1185">Reference proteome</keyword>
<dbReference type="AlphaFoldDB" id="A0A9P3PKX6"/>
<evidence type="ECO:0000256" key="1">
    <source>
        <dbReference type="ARBA" id="ARBA00022723"/>
    </source>
</evidence>
<dbReference type="InterPro" id="IPR010666">
    <property type="entry name" value="Znf_GRF"/>
</dbReference>
<feature type="compositionally biased region" description="Polar residues" evidence="4">
    <location>
        <begin position="217"/>
        <end position="236"/>
    </location>
</feature>
<feature type="domain" description="GRF-type" evidence="5">
    <location>
        <begin position="56"/>
        <end position="93"/>
    </location>
</feature>
<feature type="region of interest" description="Disordered" evidence="4">
    <location>
        <begin position="1"/>
        <end position="26"/>
    </location>
</feature>
<evidence type="ECO:0000313" key="6">
    <source>
        <dbReference type="EMBL" id="GLB37581.1"/>
    </source>
</evidence>
<keyword evidence="3" id="KW-0862">Zinc</keyword>
<feature type="compositionally biased region" description="Low complexity" evidence="4">
    <location>
        <begin position="102"/>
        <end position="114"/>
    </location>
</feature>
<name>A0A9P3PKX6_LYOSH</name>
<gene>
    <name evidence="6" type="ORF">LshimejAT787_0406320</name>
</gene>
<dbReference type="Proteomes" id="UP001063166">
    <property type="component" value="Unassembled WGS sequence"/>
</dbReference>
<comment type="caution">
    <text evidence="6">The sequence shown here is derived from an EMBL/GenBank/DDBJ whole genome shotgun (WGS) entry which is preliminary data.</text>
</comment>
<sequence length="406" mass="44341">MARASSPAEIQEYDLNTAREVRRREDSDLEESVYMAVSGRHTELPLKGYDTIFTSFAALKTSQTERNPGRQYYCCPKGMSDPDRCAFWYWADDPMFSRLRVSASSPATPSSSPAFESNLSPNAHHSPPTTPRKRGFEPSLSSPELTPSQKRMKIIQEALRETTTSPPASTPGQASTTSRRSQKRLGDIREALSPSNPSKISQPADNSPGPGRRPSGYSASTSRSQSPDRASMSIQPLDSAHHEGSDGEEDAALWALVTPPDSSLEIGCLSNEPGINVGNVHSREQNAEPTHATPRWRGRDPEDPFDDSVSRSQFTNSSSSSNPYVLASTSLQRPTSLSADTISSVISSLSDIPGYVQKLERKVVAAERSNTAKAKRIQDLEQEVGRLQEENGALQKSLNASKFKGR</sequence>
<dbReference type="GO" id="GO:0008270">
    <property type="term" value="F:zinc ion binding"/>
    <property type="evidence" value="ECO:0007669"/>
    <property type="project" value="UniProtKB-KW"/>
</dbReference>
<dbReference type="Pfam" id="PF06839">
    <property type="entry name" value="Zn_ribbon_GRF"/>
    <property type="match status" value="1"/>
</dbReference>
<evidence type="ECO:0000313" key="7">
    <source>
        <dbReference type="Proteomes" id="UP001063166"/>
    </source>
</evidence>
<feature type="compositionally biased region" description="Basic and acidic residues" evidence="4">
    <location>
        <begin position="17"/>
        <end position="26"/>
    </location>
</feature>
<organism evidence="6 7">
    <name type="scientific">Lyophyllum shimeji</name>
    <name type="common">Hon-shimeji</name>
    <name type="synonym">Tricholoma shimeji</name>
    <dbReference type="NCBI Taxonomy" id="47721"/>
    <lineage>
        <taxon>Eukaryota</taxon>
        <taxon>Fungi</taxon>
        <taxon>Dikarya</taxon>
        <taxon>Basidiomycota</taxon>
        <taxon>Agaricomycotina</taxon>
        <taxon>Agaricomycetes</taxon>
        <taxon>Agaricomycetidae</taxon>
        <taxon>Agaricales</taxon>
        <taxon>Tricholomatineae</taxon>
        <taxon>Lyophyllaceae</taxon>
        <taxon>Lyophyllum</taxon>
    </lineage>
</organism>
<keyword evidence="2" id="KW-0863">Zinc-finger</keyword>
<dbReference type="EMBL" id="BRPK01000004">
    <property type="protein sequence ID" value="GLB37581.1"/>
    <property type="molecule type" value="Genomic_DNA"/>
</dbReference>
<dbReference type="OrthoDB" id="5418639at2759"/>
<evidence type="ECO:0000256" key="4">
    <source>
        <dbReference type="SAM" id="MobiDB-lite"/>
    </source>
</evidence>
<feature type="compositionally biased region" description="Low complexity" evidence="4">
    <location>
        <begin position="137"/>
        <end position="148"/>
    </location>
</feature>
<evidence type="ECO:0000259" key="5">
    <source>
        <dbReference type="Pfam" id="PF06839"/>
    </source>
</evidence>
<evidence type="ECO:0000256" key="3">
    <source>
        <dbReference type="ARBA" id="ARBA00022833"/>
    </source>
</evidence>
<feature type="compositionally biased region" description="Polar residues" evidence="4">
    <location>
        <begin position="193"/>
        <end position="205"/>
    </location>
</feature>
<accession>A0A9P3PKX6</accession>
<reference evidence="6" key="1">
    <citation type="submission" date="2022-07" db="EMBL/GenBank/DDBJ databases">
        <title>The genome of Lyophyllum shimeji provides insight into the initial evolution of ectomycorrhizal fungal genome.</title>
        <authorList>
            <person name="Kobayashi Y."/>
            <person name="Shibata T."/>
            <person name="Hirakawa H."/>
            <person name="Shigenobu S."/>
            <person name="Nishiyama T."/>
            <person name="Yamada A."/>
            <person name="Hasebe M."/>
            <person name="Kawaguchi M."/>
        </authorList>
    </citation>
    <scope>NUCLEOTIDE SEQUENCE</scope>
    <source>
        <strain evidence="6">AT787</strain>
    </source>
</reference>
<feature type="region of interest" description="Disordered" evidence="4">
    <location>
        <begin position="385"/>
        <end position="406"/>
    </location>
</feature>
<dbReference type="Gene3D" id="1.20.5.170">
    <property type="match status" value="1"/>
</dbReference>